<feature type="signal peptide" evidence="1">
    <location>
        <begin position="1"/>
        <end position="20"/>
    </location>
</feature>
<dbReference type="AlphaFoldDB" id="A0A5A9X518"/>
<accession>A0A5A9X518</accession>
<comment type="caution">
    <text evidence="2">The sequence shown here is derived from an EMBL/GenBank/DDBJ whole genome shotgun (WGS) entry which is preliminary data.</text>
</comment>
<gene>
    <name evidence="2" type="ORF">ET418_16940</name>
</gene>
<reference evidence="2 3" key="1">
    <citation type="submission" date="2019-04" db="EMBL/GenBank/DDBJ databases">
        <title>Geobacter ruber sp. nov., ferric-reducing bacteria isolated from paddy soil.</title>
        <authorList>
            <person name="Xu Z."/>
            <person name="Masuda Y."/>
            <person name="Itoh H."/>
            <person name="Senoo K."/>
        </authorList>
    </citation>
    <scope>NUCLEOTIDE SEQUENCE [LARGE SCALE GENOMIC DNA]</scope>
    <source>
        <strain evidence="2 3">Red88</strain>
    </source>
</reference>
<evidence type="ECO:0000313" key="3">
    <source>
        <dbReference type="Proteomes" id="UP000324298"/>
    </source>
</evidence>
<organism evidence="2 3">
    <name type="scientific">Oryzomonas rubra</name>
    <dbReference type="NCBI Taxonomy" id="2509454"/>
    <lineage>
        <taxon>Bacteria</taxon>
        <taxon>Pseudomonadati</taxon>
        <taxon>Thermodesulfobacteriota</taxon>
        <taxon>Desulfuromonadia</taxon>
        <taxon>Geobacterales</taxon>
        <taxon>Geobacteraceae</taxon>
        <taxon>Oryzomonas</taxon>
    </lineage>
</organism>
<proteinExistence type="predicted"/>
<evidence type="ECO:0000256" key="1">
    <source>
        <dbReference type="SAM" id="SignalP"/>
    </source>
</evidence>
<feature type="chain" id="PRO_5022906748" evidence="1">
    <location>
        <begin position="21"/>
        <end position="155"/>
    </location>
</feature>
<name>A0A5A9X518_9BACT</name>
<evidence type="ECO:0000313" key="2">
    <source>
        <dbReference type="EMBL" id="KAA0888086.1"/>
    </source>
</evidence>
<dbReference type="RefSeq" id="WP_149309650.1">
    <property type="nucleotide sequence ID" value="NZ_SRSD01000012.1"/>
</dbReference>
<dbReference type="Proteomes" id="UP000324298">
    <property type="component" value="Unassembled WGS sequence"/>
</dbReference>
<sequence>MKRIMMIIAVLTLSAMPAMASLTMSGYGGTLKIGRVAGQTAYTSGDPNFYTYSLVPIHYYVYGGTASQSLTTFSYPSSVTIANGSDNVQVALACRTKTTGYPTSSSDGIACATPLVLSAGGVVYISLVPSGATFSANNTAGTYASGNTITVTVAP</sequence>
<protein>
    <submittedName>
        <fullName evidence="2">Uncharacterized protein</fullName>
    </submittedName>
</protein>
<keyword evidence="3" id="KW-1185">Reference proteome</keyword>
<keyword evidence="1" id="KW-0732">Signal</keyword>
<dbReference type="EMBL" id="SRSD01000012">
    <property type="protein sequence ID" value="KAA0888086.1"/>
    <property type="molecule type" value="Genomic_DNA"/>
</dbReference>